<name>A0A4Y3WUG1_9PSEU</name>
<dbReference type="InterPro" id="IPR029016">
    <property type="entry name" value="GAF-like_dom_sf"/>
</dbReference>
<dbReference type="InterPro" id="IPR041522">
    <property type="entry name" value="CdaR_GGDEF"/>
</dbReference>
<proteinExistence type="inferred from homology"/>
<keyword evidence="5" id="KW-1185">Reference proteome</keyword>
<dbReference type="Pfam" id="PF13556">
    <property type="entry name" value="HTH_30"/>
    <property type="match status" value="1"/>
</dbReference>
<protein>
    <recommendedName>
        <fullName evidence="3">GAF domain-containing protein</fullName>
    </recommendedName>
</protein>
<dbReference type="Pfam" id="PF17853">
    <property type="entry name" value="GGDEF_2"/>
    <property type="match status" value="1"/>
</dbReference>
<dbReference type="Gene3D" id="1.10.10.2840">
    <property type="entry name" value="PucR C-terminal helix-turn-helix domain"/>
    <property type="match status" value="1"/>
</dbReference>
<dbReference type="InterPro" id="IPR025736">
    <property type="entry name" value="PucR_C-HTH_dom"/>
</dbReference>
<evidence type="ECO:0000313" key="4">
    <source>
        <dbReference type="EMBL" id="GEC21389.1"/>
    </source>
</evidence>
<dbReference type="Pfam" id="PF13185">
    <property type="entry name" value="GAF_2"/>
    <property type="match status" value="1"/>
</dbReference>
<evidence type="ECO:0000259" key="3">
    <source>
        <dbReference type="SMART" id="SM00065"/>
    </source>
</evidence>
<dbReference type="Gene3D" id="3.30.450.40">
    <property type="match status" value="1"/>
</dbReference>
<reference evidence="4 5" key="1">
    <citation type="submission" date="2019-06" db="EMBL/GenBank/DDBJ databases">
        <title>Whole genome shotgun sequence of Pseudonocardia hydrocarbonoxydans NBRC 14498.</title>
        <authorList>
            <person name="Hosoyama A."/>
            <person name="Uohara A."/>
            <person name="Ohji S."/>
            <person name="Ichikawa N."/>
        </authorList>
    </citation>
    <scope>NUCLEOTIDE SEQUENCE [LARGE SCALE GENOMIC DNA]</scope>
    <source>
        <strain evidence="4 5">NBRC 14498</strain>
    </source>
</reference>
<dbReference type="PANTHER" id="PTHR33744:SF1">
    <property type="entry name" value="DNA-BINDING TRANSCRIPTIONAL ACTIVATOR ADER"/>
    <property type="match status" value="1"/>
</dbReference>
<dbReference type="EMBL" id="BJNG01000034">
    <property type="protein sequence ID" value="GEC21389.1"/>
    <property type="molecule type" value="Genomic_DNA"/>
</dbReference>
<comment type="caution">
    <text evidence="4">The sequence shown here is derived from an EMBL/GenBank/DDBJ whole genome shotgun (WGS) entry which is preliminary data.</text>
</comment>
<dbReference type="InterPro" id="IPR042070">
    <property type="entry name" value="PucR_C-HTH_sf"/>
</dbReference>
<feature type="domain" description="GAF" evidence="3">
    <location>
        <begin position="33"/>
        <end position="190"/>
    </location>
</feature>
<dbReference type="InterPro" id="IPR003018">
    <property type="entry name" value="GAF"/>
</dbReference>
<comment type="similarity">
    <text evidence="1">Belongs to the CdaR family.</text>
</comment>
<organism evidence="4 5">
    <name type="scientific">Pseudonocardia hydrocarbonoxydans</name>
    <dbReference type="NCBI Taxonomy" id="76726"/>
    <lineage>
        <taxon>Bacteria</taxon>
        <taxon>Bacillati</taxon>
        <taxon>Actinomycetota</taxon>
        <taxon>Actinomycetes</taxon>
        <taxon>Pseudonocardiales</taxon>
        <taxon>Pseudonocardiaceae</taxon>
        <taxon>Pseudonocardia</taxon>
    </lineage>
</organism>
<evidence type="ECO:0000256" key="1">
    <source>
        <dbReference type="ARBA" id="ARBA00006754"/>
    </source>
</evidence>
<dbReference type="InterPro" id="IPR051448">
    <property type="entry name" value="CdaR-like_regulators"/>
</dbReference>
<dbReference type="Proteomes" id="UP000320338">
    <property type="component" value="Unassembled WGS sequence"/>
</dbReference>
<dbReference type="SUPFAM" id="SSF55781">
    <property type="entry name" value="GAF domain-like"/>
    <property type="match status" value="1"/>
</dbReference>
<evidence type="ECO:0000313" key="5">
    <source>
        <dbReference type="Proteomes" id="UP000320338"/>
    </source>
</evidence>
<dbReference type="SMART" id="SM00065">
    <property type="entry name" value="GAF"/>
    <property type="match status" value="1"/>
</dbReference>
<sequence length="642" mass="67422">MLPGMTTETRHDEVRRWLAGVGTIAAAVNAPVELPALLDLIAATACELTGYEAGGVLLADDGEHALYISGAHGLSAEYVARVNAEHTIKLGSGPLSAGPSSRAFRTAEPVAISDLSEDPSFAPWVAAALEYGYRAIVAVPLLVGGRPAGTLNCYRTGVHPFGTDEIDLLKTLANQAGIALETARLRDHERRTIDDLELLNRSLTAQHGLLEQAEQIHHELTAVALRAGGVQAVADALARLLARPVLVADPAGQPLANAQHRGVLLDPAPIAVAAGDAAATLLDSPTGDLMTAPVVLGDELVARLWLSGPVADLGPLDRRAVEHAAVVCALELLRKRTALEVEWRLRGDVLSDLLAGGASAALAARAESLGHDLTRPHSVVVVKADRPDGPMHRMGGPGGVRRLLGVAQVTADGPGPRPLVTSWGDHVVVLWPEGRPGPRADPVDAAEAIRQAAQRAFGGATASAVVGRRCTALSDYASAFRIARGALELAQLRGGLDRTFTVPDLGVYGLLLQLEDPHELVRFADGVLAPLRRHDDHRDMALVATLRTYLEQGTSTSRTAAALYLHPNTVGLRLRRIEELIGVRLSDPEALLQFTAAFMAEDVTGSAWGSSAPAPDGGPLPGTARASTSGADRARGRRGRKT</sequence>
<accession>A0A4Y3WUG1</accession>
<feature type="region of interest" description="Disordered" evidence="2">
    <location>
        <begin position="607"/>
        <end position="642"/>
    </location>
</feature>
<evidence type="ECO:0000256" key="2">
    <source>
        <dbReference type="SAM" id="MobiDB-lite"/>
    </source>
</evidence>
<dbReference type="AlphaFoldDB" id="A0A4Y3WUG1"/>
<dbReference type="PANTHER" id="PTHR33744">
    <property type="entry name" value="CARBOHYDRATE DIACID REGULATOR"/>
    <property type="match status" value="1"/>
</dbReference>
<gene>
    <name evidence="4" type="ORF">PHY01_36720</name>
</gene>